<keyword evidence="6" id="KW-0378">Hydrolase</keyword>
<dbReference type="InterPro" id="IPR000718">
    <property type="entry name" value="Peptidase_M13"/>
</dbReference>
<evidence type="ECO:0000256" key="6">
    <source>
        <dbReference type="ARBA" id="ARBA00022801"/>
    </source>
</evidence>
<dbReference type="Proteomes" id="UP000801492">
    <property type="component" value="Unassembled WGS sequence"/>
</dbReference>
<evidence type="ECO:0008006" key="13">
    <source>
        <dbReference type="Google" id="ProtNLM"/>
    </source>
</evidence>
<dbReference type="GO" id="GO:0016485">
    <property type="term" value="P:protein processing"/>
    <property type="evidence" value="ECO:0007669"/>
    <property type="project" value="TreeGrafter"/>
</dbReference>
<dbReference type="SUPFAM" id="SSF55486">
    <property type="entry name" value="Metalloproteases ('zincins'), catalytic domain"/>
    <property type="match status" value="1"/>
</dbReference>
<evidence type="ECO:0000256" key="4">
    <source>
        <dbReference type="ARBA" id="ARBA00022670"/>
    </source>
</evidence>
<keyword evidence="4" id="KW-0645">Protease</keyword>
<comment type="cofactor">
    <cofactor evidence="1">
        <name>Zn(2+)</name>
        <dbReference type="ChEBI" id="CHEBI:29105"/>
    </cofactor>
</comment>
<dbReference type="InterPro" id="IPR024079">
    <property type="entry name" value="MetalloPept_cat_dom_sf"/>
</dbReference>
<keyword evidence="12" id="KW-1185">Reference proteome</keyword>
<dbReference type="PRINTS" id="PR00786">
    <property type="entry name" value="NEPRILYSIN"/>
</dbReference>
<evidence type="ECO:0000259" key="10">
    <source>
        <dbReference type="Pfam" id="PF05649"/>
    </source>
</evidence>
<dbReference type="PANTHER" id="PTHR11733:SF224">
    <property type="entry name" value="NEPRILYSIN-2"/>
    <property type="match status" value="1"/>
</dbReference>
<keyword evidence="7" id="KW-0862">Zinc</keyword>
<dbReference type="AlphaFoldDB" id="A0A8K0FXD0"/>
<dbReference type="InterPro" id="IPR008753">
    <property type="entry name" value="Peptidase_M13_N"/>
</dbReference>
<comment type="caution">
    <text evidence="11">The sequence shown here is derived from an EMBL/GenBank/DDBJ whole genome shotgun (WGS) entry which is preliminary data.</text>
</comment>
<accession>A0A8K0FXD0</accession>
<dbReference type="OrthoDB" id="6475849at2759"/>
<dbReference type="GO" id="GO:0004222">
    <property type="term" value="F:metalloendopeptidase activity"/>
    <property type="evidence" value="ECO:0007669"/>
    <property type="project" value="InterPro"/>
</dbReference>
<keyword evidence="8" id="KW-0482">Metalloprotease</keyword>
<comment type="similarity">
    <text evidence="3">Belongs to the peptidase M13 family.</text>
</comment>
<organism evidence="11 12">
    <name type="scientific">Ignelater luminosus</name>
    <name type="common">Cucubano</name>
    <name type="synonym">Pyrophorus luminosus</name>
    <dbReference type="NCBI Taxonomy" id="2038154"/>
    <lineage>
        <taxon>Eukaryota</taxon>
        <taxon>Metazoa</taxon>
        <taxon>Ecdysozoa</taxon>
        <taxon>Arthropoda</taxon>
        <taxon>Hexapoda</taxon>
        <taxon>Insecta</taxon>
        <taxon>Pterygota</taxon>
        <taxon>Neoptera</taxon>
        <taxon>Endopterygota</taxon>
        <taxon>Coleoptera</taxon>
        <taxon>Polyphaga</taxon>
        <taxon>Elateriformia</taxon>
        <taxon>Elateroidea</taxon>
        <taxon>Elateridae</taxon>
        <taxon>Agrypninae</taxon>
        <taxon>Pyrophorini</taxon>
        <taxon>Ignelater</taxon>
    </lineage>
</organism>
<sequence>MFGCGGIDLYYLQVVMTIQADYRPIPPAEVLGLPLLSEPQICLTPGCIHTASKILKNMDPSVDPCDDFYKFACGGFIKTATISPDQSTVSTYTFMRESLQENLKALLAEKISPNDIKPFALLKQLYRTCTNKKAIANKGLNTLKRILDDVGGWPVLKGDDWTENNFDWKESIYKLRKWGYSANYIFNIYVGINPKNSSRRVIMVDQASLGLNQKYLRLGLKQNVVNAYYDYMVEIATILGANRTSAMEELKQSLEFEMGLANISMSQEKRRNVTDLYHPTTIKDLQIKYPTIPWKHYIDNFLHIQIEDDEAVIVRVLPYFDNIQKYLEVTPKRVLSNYITWRVIKNSVPFLTQELATHKLKFDEAYKGVKEKKHRSKECAEVVLYRMELGVGALYARRYFNKDAKNKVMEMMVNIREAFTKLLQEIDWMDNVTRENAIQKANTMTSYVAYSDELHEDRKLEDYYANLQLNQSDYLLSVLNILSFNRNKSIQRLRLPVNKTDWTTRASPAIVNAYYYPSENSMQFPAGILQGAYFDNNRPNYMNYGAIGYVIGHEITHGFDDQGRKYDRNGNLNEWWDQQTGQAFTKKAQCMIDQYGNYSVPELDLNLNGINTQGENIADNGGLKVAYTAYQAWVAQNKPELQLPGLSYTPNQLFWISMANTYCAKDRMEYLKLNILTNPHSPQKFRVNVPFGNIKYFIDDYKCPLGSRMNPDLKCQVW</sequence>
<dbReference type="PROSITE" id="PS51885">
    <property type="entry name" value="NEPRILYSIN"/>
    <property type="match status" value="1"/>
</dbReference>
<dbReference type="InterPro" id="IPR018497">
    <property type="entry name" value="Peptidase_M13_C"/>
</dbReference>
<protein>
    <recommendedName>
        <fullName evidence="13">Membrane metallo-endopeptidase-like 1</fullName>
    </recommendedName>
</protein>
<evidence type="ECO:0000256" key="1">
    <source>
        <dbReference type="ARBA" id="ARBA00001947"/>
    </source>
</evidence>
<evidence type="ECO:0000313" key="11">
    <source>
        <dbReference type="EMBL" id="KAF2883620.1"/>
    </source>
</evidence>
<feature type="domain" description="Peptidase M13 N-terminal" evidence="10">
    <location>
        <begin position="64"/>
        <end position="450"/>
    </location>
</feature>
<evidence type="ECO:0000256" key="8">
    <source>
        <dbReference type="ARBA" id="ARBA00023049"/>
    </source>
</evidence>
<evidence type="ECO:0000259" key="9">
    <source>
        <dbReference type="Pfam" id="PF01431"/>
    </source>
</evidence>
<evidence type="ECO:0000256" key="5">
    <source>
        <dbReference type="ARBA" id="ARBA00022723"/>
    </source>
</evidence>
<dbReference type="Gene3D" id="3.40.390.10">
    <property type="entry name" value="Collagenase (Catalytic Domain)"/>
    <property type="match status" value="1"/>
</dbReference>
<dbReference type="InterPro" id="IPR042089">
    <property type="entry name" value="Peptidase_M13_dom_2"/>
</dbReference>
<dbReference type="Pfam" id="PF05649">
    <property type="entry name" value="Peptidase_M13_N"/>
    <property type="match status" value="1"/>
</dbReference>
<name>A0A8K0FXD0_IGNLU</name>
<evidence type="ECO:0000256" key="3">
    <source>
        <dbReference type="ARBA" id="ARBA00007357"/>
    </source>
</evidence>
<feature type="domain" description="Peptidase M13 C-terminal" evidence="9">
    <location>
        <begin position="512"/>
        <end position="717"/>
    </location>
</feature>
<gene>
    <name evidence="11" type="ORF">ILUMI_22554</name>
</gene>
<keyword evidence="5" id="KW-0479">Metal-binding</keyword>
<evidence type="ECO:0000256" key="2">
    <source>
        <dbReference type="ARBA" id="ARBA00004401"/>
    </source>
</evidence>
<evidence type="ECO:0000256" key="7">
    <source>
        <dbReference type="ARBA" id="ARBA00022833"/>
    </source>
</evidence>
<dbReference type="PANTHER" id="PTHR11733">
    <property type="entry name" value="ZINC METALLOPROTEASE FAMILY M13 NEPRILYSIN-RELATED"/>
    <property type="match status" value="1"/>
</dbReference>
<dbReference type="EMBL" id="VTPC01090338">
    <property type="protein sequence ID" value="KAF2883620.1"/>
    <property type="molecule type" value="Genomic_DNA"/>
</dbReference>
<reference evidence="11" key="1">
    <citation type="submission" date="2019-08" db="EMBL/GenBank/DDBJ databases">
        <title>The genome of the North American firefly Photinus pyralis.</title>
        <authorList>
            <consortium name="Photinus pyralis genome working group"/>
            <person name="Fallon T.R."/>
            <person name="Sander Lower S.E."/>
            <person name="Weng J.-K."/>
        </authorList>
    </citation>
    <scope>NUCLEOTIDE SEQUENCE</scope>
    <source>
        <strain evidence="11">TRF0915ILg1</strain>
        <tissue evidence="11">Whole body</tissue>
    </source>
</reference>
<proteinExistence type="inferred from homology"/>
<dbReference type="Gene3D" id="1.10.1380.10">
    <property type="entry name" value="Neutral endopeptidase , domain2"/>
    <property type="match status" value="1"/>
</dbReference>
<dbReference type="CDD" id="cd08662">
    <property type="entry name" value="M13"/>
    <property type="match status" value="1"/>
</dbReference>
<evidence type="ECO:0000313" key="12">
    <source>
        <dbReference type="Proteomes" id="UP000801492"/>
    </source>
</evidence>
<comment type="subcellular location">
    <subcellularLocation>
        <location evidence="2">Cell membrane</location>
        <topology evidence="2">Single-pass type II membrane protein</topology>
    </subcellularLocation>
</comment>
<dbReference type="GO" id="GO:0005886">
    <property type="term" value="C:plasma membrane"/>
    <property type="evidence" value="ECO:0007669"/>
    <property type="project" value="UniProtKB-SubCell"/>
</dbReference>
<dbReference type="Pfam" id="PF01431">
    <property type="entry name" value="Peptidase_M13"/>
    <property type="match status" value="1"/>
</dbReference>
<dbReference type="GO" id="GO:0046872">
    <property type="term" value="F:metal ion binding"/>
    <property type="evidence" value="ECO:0007669"/>
    <property type="project" value="UniProtKB-KW"/>
</dbReference>